<feature type="domain" description="3'-5' exonuclease" evidence="1">
    <location>
        <begin position="600"/>
        <end position="676"/>
    </location>
</feature>
<dbReference type="OrthoDB" id="10261556at2759"/>
<dbReference type="GO" id="GO:0006139">
    <property type="term" value="P:nucleobase-containing compound metabolic process"/>
    <property type="evidence" value="ECO:0007669"/>
    <property type="project" value="InterPro"/>
</dbReference>
<reference evidence="2 3" key="1">
    <citation type="submission" date="2015-04" db="EMBL/GenBank/DDBJ databases">
        <authorList>
            <consortium name="Pathogen Informatics"/>
        </authorList>
    </citation>
    <scope>NUCLEOTIDE SEQUENCE [LARGE SCALE GENOMIC DNA]</scope>
    <source>
        <strain evidence="2 3">SGS1</strain>
    </source>
</reference>
<keyword evidence="3" id="KW-1185">Reference proteome</keyword>
<dbReference type="GO" id="GO:0003676">
    <property type="term" value="F:nucleic acid binding"/>
    <property type="evidence" value="ECO:0007669"/>
    <property type="project" value="InterPro"/>
</dbReference>
<keyword evidence="2" id="KW-0269">Exonuclease</keyword>
<sequence length="706" mass="84825">MQKYYSKLKCSKQNYFSIFKYGRKSYYSWNNKSNKLIGKLHYSLLNLNGYKINKSYANFFFEKLKNTWIKKNYSTKNELYNFDNLKNFNDSSNNKVYVKENIYDILQPLCKSKEVRAICANVIFFVLKFLDTKNVATPNEYKDNIKRIYLDLIKCYHRIFKNENGEFIFCIFNDNTIKSASPSLKNSKKNIIQDIVLNSLEFYFKNNINNMNSLDINLMCEIIKYKKFFYVLNYINYDKNQLKEKLDVKNLDYLFYEFLNDKNFFSKAIELASIFYSESMNITKPFKENSSFNCLILLKNILKIQSKNLLFLFLNSLKCNDLKKEVFLFLLYVDPLTEFSLSYWGYLATKEYILLDNSGVRKEDDIKKIEINNDMLKRKNQENSNIINTEYYYLPDNMKNILLLKDADEFKKLMICIKNEQQKYWEENIYNIEDTYKIEVYDNIITIEDINNNLKKKKKRYFVAIDVEWCKDQKVSIISVSTSKEIYIVDLLNIDYNFKLLIYSFFKWLLENPFIYKLFYNFSCDMQKISSFFQNISHLNTFVNVIDLKDPLYMNIKNHKDIICDNNAFHFELFNRDIIEKNDIALFKKVINSNHYDLNNEIKNSFNKYDDTIVSHNKISKLHFKSLNDLCQKFLKRKLDKQLQLSDWSKRPLTEDQINYASIDSYNLIEIEEKLTEYNYSSVCLSNSNNLIDIFIQKYKMKNCIW</sequence>
<dbReference type="Gene3D" id="3.30.420.10">
    <property type="entry name" value="Ribonuclease H-like superfamily/Ribonuclease H"/>
    <property type="match status" value="1"/>
</dbReference>
<dbReference type="GeneID" id="39736857"/>
<keyword evidence="2" id="KW-0540">Nuclease</keyword>
<dbReference type="RefSeq" id="XP_028533737.1">
    <property type="nucleotide sequence ID" value="XM_028677338.1"/>
</dbReference>
<dbReference type="PANTHER" id="PTHR47765">
    <property type="entry name" value="3'-5' EXONUCLEASE DOMAIN-CONTAINING PROTEIN"/>
    <property type="match status" value="1"/>
</dbReference>
<evidence type="ECO:0000313" key="2">
    <source>
        <dbReference type="EMBL" id="CRH00734.1"/>
    </source>
</evidence>
<protein>
    <submittedName>
        <fullName evidence="2">Exonuclease, putative</fullName>
    </submittedName>
</protein>
<dbReference type="AlphaFoldDB" id="A0A1J1H706"/>
<dbReference type="Proteomes" id="UP000220158">
    <property type="component" value="Chromosome 11"/>
</dbReference>
<proteinExistence type="predicted"/>
<dbReference type="SUPFAM" id="SSF53098">
    <property type="entry name" value="Ribonuclease H-like"/>
    <property type="match status" value="1"/>
</dbReference>
<dbReference type="PANTHER" id="PTHR47765:SF2">
    <property type="entry name" value="EXONUCLEASE MUT-7 HOMOLOG"/>
    <property type="match status" value="1"/>
</dbReference>
<dbReference type="EMBL" id="LN835306">
    <property type="protein sequence ID" value="CRH00734.1"/>
    <property type="molecule type" value="Genomic_DNA"/>
</dbReference>
<evidence type="ECO:0000313" key="3">
    <source>
        <dbReference type="Proteomes" id="UP000220158"/>
    </source>
</evidence>
<dbReference type="Pfam" id="PF01612">
    <property type="entry name" value="DNA_pol_A_exo1"/>
    <property type="match status" value="1"/>
</dbReference>
<dbReference type="VEuPathDB" id="PlasmoDB:PRELSG_1108100"/>
<dbReference type="OMA" id="SFFKWLL"/>
<accession>A0A1J1H706</accession>
<dbReference type="GO" id="GO:0008408">
    <property type="term" value="F:3'-5' exonuclease activity"/>
    <property type="evidence" value="ECO:0007669"/>
    <property type="project" value="InterPro"/>
</dbReference>
<dbReference type="InterPro" id="IPR002562">
    <property type="entry name" value="3'-5'_exonuclease_dom"/>
</dbReference>
<gene>
    <name evidence="2" type="ORF">PRELSG_1108100</name>
</gene>
<keyword evidence="2" id="KW-0378">Hydrolase</keyword>
<dbReference type="KEGG" id="prel:PRELSG_1108100"/>
<dbReference type="InterPro" id="IPR012337">
    <property type="entry name" value="RNaseH-like_sf"/>
</dbReference>
<evidence type="ECO:0000259" key="1">
    <source>
        <dbReference type="Pfam" id="PF01612"/>
    </source>
</evidence>
<dbReference type="InterPro" id="IPR036397">
    <property type="entry name" value="RNaseH_sf"/>
</dbReference>
<organism evidence="2 3">
    <name type="scientific">Plasmodium relictum</name>
    <dbReference type="NCBI Taxonomy" id="85471"/>
    <lineage>
        <taxon>Eukaryota</taxon>
        <taxon>Sar</taxon>
        <taxon>Alveolata</taxon>
        <taxon>Apicomplexa</taxon>
        <taxon>Aconoidasida</taxon>
        <taxon>Haemosporida</taxon>
        <taxon>Plasmodiidae</taxon>
        <taxon>Plasmodium</taxon>
        <taxon>Plasmodium (Haemamoeba)</taxon>
    </lineage>
</organism>
<name>A0A1J1H706_PLARL</name>
<dbReference type="InterPro" id="IPR052408">
    <property type="entry name" value="Exonuclease_MUT-7-like"/>
</dbReference>